<sequence>MQITKCDLLLNIINHHLPWEKYSCCPYLPGKPPLR</sequence>
<dbReference type="AlphaFoldDB" id="A0A0E9W578"/>
<proteinExistence type="predicted"/>
<name>A0A0E9W578_ANGAN</name>
<reference evidence="1" key="1">
    <citation type="submission" date="2014-11" db="EMBL/GenBank/DDBJ databases">
        <authorList>
            <person name="Amaro Gonzalez C."/>
        </authorList>
    </citation>
    <scope>NUCLEOTIDE SEQUENCE</scope>
</reference>
<dbReference type="EMBL" id="GBXM01023116">
    <property type="protein sequence ID" value="JAH85461.1"/>
    <property type="molecule type" value="Transcribed_RNA"/>
</dbReference>
<protein>
    <submittedName>
        <fullName evidence="1">Uncharacterized protein</fullName>
    </submittedName>
</protein>
<accession>A0A0E9W578</accession>
<organism evidence="1">
    <name type="scientific">Anguilla anguilla</name>
    <name type="common">European freshwater eel</name>
    <name type="synonym">Muraena anguilla</name>
    <dbReference type="NCBI Taxonomy" id="7936"/>
    <lineage>
        <taxon>Eukaryota</taxon>
        <taxon>Metazoa</taxon>
        <taxon>Chordata</taxon>
        <taxon>Craniata</taxon>
        <taxon>Vertebrata</taxon>
        <taxon>Euteleostomi</taxon>
        <taxon>Actinopterygii</taxon>
        <taxon>Neopterygii</taxon>
        <taxon>Teleostei</taxon>
        <taxon>Anguilliformes</taxon>
        <taxon>Anguillidae</taxon>
        <taxon>Anguilla</taxon>
    </lineage>
</organism>
<reference evidence="1" key="2">
    <citation type="journal article" date="2015" name="Fish Shellfish Immunol.">
        <title>Early steps in the European eel (Anguilla anguilla)-Vibrio vulnificus interaction in the gills: Role of the RtxA13 toxin.</title>
        <authorList>
            <person name="Callol A."/>
            <person name="Pajuelo D."/>
            <person name="Ebbesson L."/>
            <person name="Teles M."/>
            <person name="MacKenzie S."/>
            <person name="Amaro C."/>
        </authorList>
    </citation>
    <scope>NUCLEOTIDE SEQUENCE</scope>
</reference>
<evidence type="ECO:0000313" key="1">
    <source>
        <dbReference type="EMBL" id="JAH85461.1"/>
    </source>
</evidence>